<feature type="compositionally biased region" description="Low complexity" evidence="1">
    <location>
        <begin position="16"/>
        <end position="29"/>
    </location>
</feature>
<dbReference type="SUPFAM" id="SSF46938">
    <property type="entry name" value="CRAL/TRIO N-terminal domain"/>
    <property type="match status" value="1"/>
</dbReference>
<dbReference type="InterPro" id="IPR036273">
    <property type="entry name" value="CRAL/TRIO_N_dom_sf"/>
</dbReference>
<sequence length="458" mass="51971">MSPQDEYLKDGKTETSSYGSLSDNSGSSSQKKRKSRVKRLIQKLSFERGPTTPPQYSVKAPITIPSTESGLTTHSFGSTDYNKEDPITPTHVIPVLHGTVDPEGEVEVIFYDAHQDGDDNSQTFHGKFQRESIVLSHIQRGGGTNPYYVEVDTDQSGHGDEELSYPYHPASPLGDTDPPKEVTLDNQSNLPPKVIPPPLPPKELPLRFLRAGKGDPKEGLRRYEETLQWRKEEKVDLILREANPNFDAIKQYYKHYCHGKGKNGEPCYYEQPPKTNLKALREAGVGLETLLRHYVQVAEFQWQFLERDDLRNSIYIIDLEGMRFGDFVGEVVDFVKRASKLSNLHYPERAGYVFVINVPSWFKLIWNVVKQWVDPVTLEKISILRGKEEIMRNMELRIPLDQLPPEYGGQSAPLGQSEQEKTLRELIMHNNAIAAGNYTCGGVKRGCRFCNFTPARAY</sequence>
<accession>A0A7S3L039</accession>
<gene>
    <name evidence="3" type="ORF">ACOF00016_LOCUS3356</name>
</gene>
<evidence type="ECO:0000259" key="2">
    <source>
        <dbReference type="PROSITE" id="PS50191"/>
    </source>
</evidence>
<dbReference type="CDD" id="cd00170">
    <property type="entry name" value="SEC14"/>
    <property type="match status" value="1"/>
</dbReference>
<feature type="region of interest" description="Disordered" evidence="1">
    <location>
        <begin position="1"/>
        <end position="61"/>
    </location>
</feature>
<organism evidence="3">
    <name type="scientific">Amphora coffeiformis</name>
    <dbReference type="NCBI Taxonomy" id="265554"/>
    <lineage>
        <taxon>Eukaryota</taxon>
        <taxon>Sar</taxon>
        <taxon>Stramenopiles</taxon>
        <taxon>Ochrophyta</taxon>
        <taxon>Bacillariophyta</taxon>
        <taxon>Bacillariophyceae</taxon>
        <taxon>Bacillariophycidae</taxon>
        <taxon>Thalassiophysales</taxon>
        <taxon>Catenulaceae</taxon>
        <taxon>Amphora</taxon>
    </lineage>
</organism>
<dbReference type="SUPFAM" id="SSF52087">
    <property type="entry name" value="CRAL/TRIO domain"/>
    <property type="match status" value="1"/>
</dbReference>
<dbReference type="InterPro" id="IPR001251">
    <property type="entry name" value="CRAL-TRIO_dom"/>
</dbReference>
<dbReference type="Pfam" id="PF00650">
    <property type="entry name" value="CRAL_TRIO"/>
    <property type="match status" value="1"/>
</dbReference>
<evidence type="ECO:0000256" key="1">
    <source>
        <dbReference type="SAM" id="MobiDB-lite"/>
    </source>
</evidence>
<dbReference type="AlphaFoldDB" id="A0A7S3L039"/>
<feature type="compositionally biased region" description="Pro residues" evidence="1">
    <location>
        <begin position="193"/>
        <end position="202"/>
    </location>
</feature>
<dbReference type="PANTHER" id="PTHR45657:SF61">
    <property type="entry name" value="CRAL-TRIO DOMAIN-CONTAINING PROTEIN"/>
    <property type="match status" value="1"/>
</dbReference>
<feature type="domain" description="CRAL-TRIO" evidence="2">
    <location>
        <begin position="245"/>
        <end position="415"/>
    </location>
</feature>
<proteinExistence type="predicted"/>
<dbReference type="SMART" id="SM00516">
    <property type="entry name" value="SEC14"/>
    <property type="match status" value="1"/>
</dbReference>
<name>A0A7S3L039_9STRA</name>
<reference evidence="3" key="1">
    <citation type="submission" date="2021-01" db="EMBL/GenBank/DDBJ databases">
        <authorList>
            <person name="Corre E."/>
            <person name="Pelletier E."/>
            <person name="Niang G."/>
            <person name="Scheremetjew M."/>
            <person name="Finn R."/>
            <person name="Kale V."/>
            <person name="Holt S."/>
            <person name="Cochrane G."/>
            <person name="Meng A."/>
            <person name="Brown T."/>
            <person name="Cohen L."/>
        </authorList>
    </citation>
    <scope>NUCLEOTIDE SEQUENCE</scope>
    <source>
        <strain evidence="3">CCMP127</strain>
    </source>
</reference>
<protein>
    <recommendedName>
        <fullName evidence="2">CRAL-TRIO domain-containing protein</fullName>
    </recommendedName>
</protein>
<feature type="compositionally biased region" description="Basic residues" evidence="1">
    <location>
        <begin position="30"/>
        <end position="41"/>
    </location>
</feature>
<feature type="compositionally biased region" description="Basic and acidic residues" evidence="1">
    <location>
        <begin position="1"/>
        <end position="13"/>
    </location>
</feature>
<dbReference type="PROSITE" id="PS50191">
    <property type="entry name" value="CRAL_TRIO"/>
    <property type="match status" value="1"/>
</dbReference>
<dbReference type="EMBL" id="HBIM01003897">
    <property type="protein sequence ID" value="CAE0405329.1"/>
    <property type="molecule type" value="Transcribed_RNA"/>
</dbReference>
<feature type="region of interest" description="Disordered" evidence="1">
    <location>
        <begin position="153"/>
        <end position="202"/>
    </location>
</feature>
<dbReference type="Gene3D" id="3.40.525.10">
    <property type="entry name" value="CRAL-TRIO lipid binding domain"/>
    <property type="match status" value="1"/>
</dbReference>
<dbReference type="PANTHER" id="PTHR45657">
    <property type="entry name" value="CRAL-TRIO DOMAIN-CONTAINING PROTEIN YKL091C-RELATED"/>
    <property type="match status" value="1"/>
</dbReference>
<evidence type="ECO:0000313" key="3">
    <source>
        <dbReference type="EMBL" id="CAE0405329.1"/>
    </source>
</evidence>
<dbReference type="InterPro" id="IPR051026">
    <property type="entry name" value="PI/PC_transfer"/>
</dbReference>
<dbReference type="InterPro" id="IPR036865">
    <property type="entry name" value="CRAL-TRIO_dom_sf"/>
</dbReference>